<keyword evidence="2" id="KW-1185">Reference proteome</keyword>
<dbReference type="Proteomes" id="UP000823941">
    <property type="component" value="Chromosome 3"/>
</dbReference>
<organism evidence="1 2">
    <name type="scientific">Plutella xylostella</name>
    <name type="common">Diamondback moth</name>
    <name type="synonym">Plutella maculipennis</name>
    <dbReference type="NCBI Taxonomy" id="51655"/>
    <lineage>
        <taxon>Eukaryota</taxon>
        <taxon>Metazoa</taxon>
        <taxon>Ecdysozoa</taxon>
        <taxon>Arthropoda</taxon>
        <taxon>Hexapoda</taxon>
        <taxon>Insecta</taxon>
        <taxon>Pterygota</taxon>
        <taxon>Neoptera</taxon>
        <taxon>Endopterygota</taxon>
        <taxon>Lepidoptera</taxon>
        <taxon>Glossata</taxon>
        <taxon>Ditrysia</taxon>
        <taxon>Yponomeutoidea</taxon>
        <taxon>Plutellidae</taxon>
        <taxon>Plutella</taxon>
    </lineage>
</organism>
<gene>
    <name evidence="1" type="ORF">JYU34_001372</name>
</gene>
<evidence type="ECO:0000313" key="1">
    <source>
        <dbReference type="EMBL" id="KAG7311947.1"/>
    </source>
</evidence>
<dbReference type="EMBL" id="JAHIBW010000003">
    <property type="protein sequence ID" value="KAG7311947.1"/>
    <property type="molecule type" value="Genomic_DNA"/>
</dbReference>
<sequence>MAASSHARVGRVEFPETCKMHYVGKSQSARFSWHPAKSKTSDPQSGMECLMGEVPSFRLPQ</sequence>
<reference evidence="1 2" key="1">
    <citation type="submission" date="2021-06" db="EMBL/GenBank/DDBJ databases">
        <title>A haploid diamondback moth (Plutella xylostella L.) genome assembly resolves 31 chromosomes and identifies a diamide resistance mutation.</title>
        <authorList>
            <person name="Ward C.M."/>
            <person name="Perry K.D."/>
            <person name="Baker G."/>
            <person name="Powis K."/>
            <person name="Heckel D.G."/>
            <person name="Baxter S.W."/>
        </authorList>
    </citation>
    <scope>NUCLEOTIDE SEQUENCE [LARGE SCALE GENOMIC DNA]</scope>
    <source>
        <strain evidence="1 2">LV</strain>
        <tissue evidence="1">Single pupa</tissue>
    </source>
</reference>
<accession>A0ABQ7R3R4</accession>
<comment type="caution">
    <text evidence="1">The sequence shown here is derived from an EMBL/GenBank/DDBJ whole genome shotgun (WGS) entry which is preliminary data.</text>
</comment>
<proteinExistence type="predicted"/>
<protein>
    <submittedName>
        <fullName evidence="1">Uncharacterized protein</fullName>
    </submittedName>
</protein>
<name>A0ABQ7R3R4_PLUXY</name>
<evidence type="ECO:0000313" key="2">
    <source>
        <dbReference type="Proteomes" id="UP000823941"/>
    </source>
</evidence>